<evidence type="ECO:0000259" key="7">
    <source>
        <dbReference type="Pfam" id="PF10502"/>
    </source>
</evidence>
<feature type="transmembrane region" description="Helical" evidence="6">
    <location>
        <begin position="12"/>
        <end position="41"/>
    </location>
</feature>
<dbReference type="PANTHER" id="PTHR10806">
    <property type="entry name" value="SIGNAL PEPTIDASE COMPLEX CATALYTIC SUBUNIT SEC11"/>
    <property type="match status" value="1"/>
</dbReference>
<dbReference type="InterPro" id="IPR036286">
    <property type="entry name" value="LexA/Signal_pep-like_sf"/>
</dbReference>
<dbReference type="PANTHER" id="PTHR10806:SF6">
    <property type="entry name" value="SIGNAL PEPTIDASE COMPLEX CATALYTIC SUBUNIT SEC11"/>
    <property type="match status" value="1"/>
</dbReference>
<evidence type="ECO:0000313" key="8">
    <source>
        <dbReference type="EMBL" id="SEE63356.1"/>
    </source>
</evidence>
<dbReference type="EC" id="3.4.21.89" evidence="5"/>
<dbReference type="SUPFAM" id="SSF51306">
    <property type="entry name" value="LexA/Signal peptidase"/>
    <property type="match status" value="1"/>
</dbReference>
<dbReference type="Proteomes" id="UP000182725">
    <property type="component" value="Unassembled WGS sequence"/>
</dbReference>
<sequence length="187" mass="20142">MSGRRRAETPELTGMLWWCGQIASWMILLSILSVAAIMIVIPRLAGATAYTVLTASMEPGMPPGSLAVIRPQDPATLRTGDVITFQAESGKASVITHRIVGVGSTLGGELRFTTRGDANSTNDSQVLPEQVRGSLWYKVPLLGHVNSALNGSQRQWLTIAAVAGLLGYSTFMTVSALRDRFRRSKTL</sequence>
<dbReference type="GO" id="GO:0016020">
    <property type="term" value="C:membrane"/>
    <property type="evidence" value="ECO:0007669"/>
    <property type="project" value="UniProtKB-SubCell"/>
</dbReference>
<accession>A0A1H5KEU5</accession>
<dbReference type="NCBIfam" id="TIGR02228">
    <property type="entry name" value="sigpep_I_arch"/>
    <property type="match status" value="1"/>
</dbReference>
<dbReference type="EMBL" id="FNTV01000001">
    <property type="protein sequence ID" value="SEE63356.1"/>
    <property type="molecule type" value="Genomic_DNA"/>
</dbReference>
<dbReference type="AlphaFoldDB" id="A0A1H5KEU5"/>
<dbReference type="GO" id="GO:0004252">
    <property type="term" value="F:serine-type endopeptidase activity"/>
    <property type="evidence" value="ECO:0007669"/>
    <property type="project" value="UniProtKB-UniRule"/>
</dbReference>
<dbReference type="InterPro" id="IPR019533">
    <property type="entry name" value="Peptidase_S26"/>
</dbReference>
<feature type="domain" description="Peptidase S26" evidence="7">
    <location>
        <begin position="29"/>
        <end position="103"/>
    </location>
</feature>
<keyword evidence="4 6" id="KW-0472">Membrane</keyword>
<dbReference type="Pfam" id="PF10502">
    <property type="entry name" value="Peptidase_S26"/>
    <property type="match status" value="1"/>
</dbReference>
<dbReference type="InterPro" id="IPR001733">
    <property type="entry name" value="Peptidase_S26B"/>
</dbReference>
<dbReference type="CDD" id="cd06530">
    <property type="entry name" value="S26_SPase_I"/>
    <property type="match status" value="1"/>
</dbReference>
<name>A0A1H5KEU5_9MICC</name>
<dbReference type="RefSeq" id="WP_074711502.1">
    <property type="nucleotide sequence ID" value="NZ_FNTV01000001.1"/>
</dbReference>
<dbReference type="GO" id="GO:0009003">
    <property type="term" value="F:signal peptidase activity"/>
    <property type="evidence" value="ECO:0007669"/>
    <property type="project" value="UniProtKB-EC"/>
</dbReference>
<dbReference type="GO" id="GO:0006465">
    <property type="term" value="P:signal peptide processing"/>
    <property type="evidence" value="ECO:0007669"/>
    <property type="project" value="UniProtKB-UniRule"/>
</dbReference>
<feature type="transmembrane region" description="Helical" evidence="6">
    <location>
        <begin position="156"/>
        <end position="177"/>
    </location>
</feature>
<keyword evidence="3 6" id="KW-1133">Transmembrane helix</keyword>
<evidence type="ECO:0000313" key="9">
    <source>
        <dbReference type="Proteomes" id="UP000182725"/>
    </source>
</evidence>
<reference evidence="8 9" key="1">
    <citation type="submission" date="2016-10" db="EMBL/GenBank/DDBJ databases">
        <authorList>
            <person name="de Groot N.N."/>
        </authorList>
    </citation>
    <scope>NUCLEOTIDE SEQUENCE [LARGE SCALE GENOMIC DNA]</scope>
    <source>
        <strain evidence="8 9">DSM 22274</strain>
    </source>
</reference>
<proteinExistence type="predicted"/>
<gene>
    <name evidence="8" type="ORF">SAMN04489740_1984</name>
</gene>
<evidence type="ECO:0000256" key="5">
    <source>
        <dbReference type="NCBIfam" id="TIGR02228"/>
    </source>
</evidence>
<keyword evidence="2 6" id="KW-0812">Transmembrane</keyword>
<evidence type="ECO:0000256" key="6">
    <source>
        <dbReference type="SAM" id="Phobius"/>
    </source>
</evidence>
<evidence type="ECO:0000256" key="4">
    <source>
        <dbReference type="ARBA" id="ARBA00023136"/>
    </source>
</evidence>
<comment type="subcellular location">
    <subcellularLocation>
        <location evidence="1">Membrane</location>
    </subcellularLocation>
</comment>
<evidence type="ECO:0000256" key="2">
    <source>
        <dbReference type="ARBA" id="ARBA00022692"/>
    </source>
</evidence>
<protein>
    <recommendedName>
        <fullName evidence="5">Signal peptidase I</fullName>
        <ecNumber evidence="5">3.4.21.89</ecNumber>
    </recommendedName>
</protein>
<organism evidence="8 9">
    <name type="scientific">Arthrobacter alpinus</name>
    <dbReference type="NCBI Taxonomy" id="656366"/>
    <lineage>
        <taxon>Bacteria</taxon>
        <taxon>Bacillati</taxon>
        <taxon>Actinomycetota</taxon>
        <taxon>Actinomycetes</taxon>
        <taxon>Micrococcales</taxon>
        <taxon>Micrococcaceae</taxon>
        <taxon>Arthrobacter</taxon>
    </lineage>
</organism>
<evidence type="ECO:0000256" key="3">
    <source>
        <dbReference type="ARBA" id="ARBA00022989"/>
    </source>
</evidence>
<evidence type="ECO:0000256" key="1">
    <source>
        <dbReference type="ARBA" id="ARBA00004370"/>
    </source>
</evidence>